<dbReference type="Proteomes" id="UP000634668">
    <property type="component" value="Unassembled WGS sequence"/>
</dbReference>
<name>A0A918MGF7_9FLAO</name>
<reference evidence="1" key="2">
    <citation type="submission" date="2020-09" db="EMBL/GenBank/DDBJ databases">
        <authorList>
            <person name="Sun Q."/>
            <person name="Kim S."/>
        </authorList>
    </citation>
    <scope>NUCLEOTIDE SEQUENCE</scope>
    <source>
        <strain evidence="1">KCTC 12113</strain>
    </source>
</reference>
<sequence>MTRSRGRLGRPATRPTELKDGYYIEVRNKNQKSGGIKIRRDTEEQMMYAYEEYKKSKDVTVLGEMKNGKVVNVAV</sequence>
<dbReference type="AlphaFoldDB" id="A0A918MGF7"/>
<organism evidence="1 2">
    <name type="scientific">Arenibacter certesii</name>
    <dbReference type="NCBI Taxonomy" id="228955"/>
    <lineage>
        <taxon>Bacteria</taxon>
        <taxon>Pseudomonadati</taxon>
        <taxon>Bacteroidota</taxon>
        <taxon>Flavobacteriia</taxon>
        <taxon>Flavobacteriales</taxon>
        <taxon>Flavobacteriaceae</taxon>
        <taxon>Arenibacter</taxon>
    </lineage>
</organism>
<proteinExistence type="predicted"/>
<evidence type="ECO:0000313" key="2">
    <source>
        <dbReference type="Proteomes" id="UP000634668"/>
    </source>
</evidence>
<evidence type="ECO:0000313" key="1">
    <source>
        <dbReference type="EMBL" id="GGW22350.1"/>
    </source>
</evidence>
<dbReference type="RefSeq" id="WP_308427449.1">
    <property type="nucleotide sequence ID" value="NZ_BMWP01000001.1"/>
</dbReference>
<protein>
    <submittedName>
        <fullName evidence="1">Uncharacterized protein</fullName>
    </submittedName>
</protein>
<dbReference type="EMBL" id="BMWP01000001">
    <property type="protein sequence ID" value="GGW22350.1"/>
    <property type="molecule type" value="Genomic_DNA"/>
</dbReference>
<comment type="caution">
    <text evidence="1">The sequence shown here is derived from an EMBL/GenBank/DDBJ whole genome shotgun (WGS) entry which is preliminary data.</text>
</comment>
<keyword evidence="2" id="KW-1185">Reference proteome</keyword>
<reference evidence="1" key="1">
    <citation type="journal article" date="2014" name="Int. J. Syst. Evol. Microbiol.">
        <title>Complete genome sequence of Corynebacterium casei LMG S-19264T (=DSM 44701T), isolated from a smear-ripened cheese.</title>
        <authorList>
            <consortium name="US DOE Joint Genome Institute (JGI-PGF)"/>
            <person name="Walter F."/>
            <person name="Albersmeier A."/>
            <person name="Kalinowski J."/>
            <person name="Ruckert C."/>
        </authorList>
    </citation>
    <scope>NUCLEOTIDE SEQUENCE</scope>
    <source>
        <strain evidence="1">KCTC 12113</strain>
    </source>
</reference>
<gene>
    <name evidence="1" type="ORF">GCM10007383_02360</name>
</gene>
<accession>A0A918MGF7</accession>